<keyword evidence="1" id="KW-0805">Transcription regulation</keyword>
<gene>
    <name evidence="6" type="ORF">OHA91_32560</name>
</gene>
<proteinExistence type="predicted"/>
<dbReference type="RefSeq" id="WP_266503568.1">
    <property type="nucleotide sequence ID" value="NZ_CP108036.1"/>
</dbReference>
<dbReference type="SMART" id="SM00421">
    <property type="entry name" value="HTH_LUXR"/>
    <property type="match status" value="1"/>
</dbReference>
<evidence type="ECO:0000313" key="6">
    <source>
        <dbReference type="EMBL" id="WUN82833.1"/>
    </source>
</evidence>
<dbReference type="SUPFAM" id="SSF46894">
    <property type="entry name" value="C-terminal effector domain of the bipartite response regulators"/>
    <property type="match status" value="1"/>
</dbReference>
<protein>
    <submittedName>
        <fullName evidence="6">Response regulator transcription factor</fullName>
    </submittedName>
</protein>
<sequence length="252" mass="26231">MLLTLPVPAPAASSVPADGVRAAVPPRSGRSAPGGSRHGSPRSGPVGVSVTAEDALTAEGARARLRDYAGLRPLPSAERHRADVHLVFADRFTGATLDLLRSLAAGAHDPEAGAVLVTGEVPDRYVLPAVQYGLRGVVARTSAGFDAVAEAVRETARGNAVLPSALQGRLVDQVLGLRSSVLEPAGLTFSGLGTREVEVLRLLAEGLDTADIGRRLNYSERTIKQVISGVTGRLGLRNRTEAVAYAFRHGAL</sequence>
<reference evidence="6" key="1">
    <citation type="submission" date="2022-10" db="EMBL/GenBank/DDBJ databases">
        <title>The complete genomes of actinobacterial strains from the NBC collection.</title>
        <authorList>
            <person name="Joergensen T.S."/>
            <person name="Alvarez Arevalo M."/>
            <person name="Sterndorff E.B."/>
            <person name="Faurdal D."/>
            <person name="Vuksanovic O."/>
            <person name="Mourched A.-S."/>
            <person name="Charusanti P."/>
            <person name="Shaw S."/>
            <person name="Blin K."/>
            <person name="Weber T."/>
        </authorList>
    </citation>
    <scope>NUCLEOTIDE SEQUENCE</scope>
    <source>
        <strain evidence="6">NBC_00303</strain>
    </source>
</reference>
<feature type="domain" description="HTH luxR-type" evidence="5">
    <location>
        <begin position="185"/>
        <end position="250"/>
    </location>
</feature>
<evidence type="ECO:0000256" key="3">
    <source>
        <dbReference type="ARBA" id="ARBA00023163"/>
    </source>
</evidence>
<dbReference type="Pfam" id="PF00196">
    <property type="entry name" value="GerE"/>
    <property type="match status" value="1"/>
</dbReference>
<dbReference type="Proteomes" id="UP001432312">
    <property type="component" value="Chromosome"/>
</dbReference>
<evidence type="ECO:0000256" key="4">
    <source>
        <dbReference type="SAM" id="MobiDB-lite"/>
    </source>
</evidence>
<evidence type="ECO:0000313" key="7">
    <source>
        <dbReference type="Proteomes" id="UP001432312"/>
    </source>
</evidence>
<dbReference type="PRINTS" id="PR00038">
    <property type="entry name" value="HTHLUXR"/>
</dbReference>
<dbReference type="CDD" id="cd06170">
    <property type="entry name" value="LuxR_C_like"/>
    <property type="match status" value="1"/>
</dbReference>
<dbReference type="GeneID" id="95500880"/>
<evidence type="ECO:0000256" key="1">
    <source>
        <dbReference type="ARBA" id="ARBA00023015"/>
    </source>
</evidence>
<dbReference type="PANTHER" id="PTHR44688">
    <property type="entry name" value="DNA-BINDING TRANSCRIPTIONAL ACTIVATOR DEVR_DOSR"/>
    <property type="match status" value="1"/>
</dbReference>
<feature type="compositionally biased region" description="Low complexity" evidence="4">
    <location>
        <begin position="25"/>
        <end position="35"/>
    </location>
</feature>
<name>A0ABZ1QLL0_9ACTN</name>
<evidence type="ECO:0000259" key="5">
    <source>
        <dbReference type="PROSITE" id="PS50043"/>
    </source>
</evidence>
<keyword evidence="7" id="KW-1185">Reference proteome</keyword>
<dbReference type="PANTHER" id="PTHR44688:SF16">
    <property type="entry name" value="DNA-BINDING TRANSCRIPTIONAL ACTIVATOR DEVR_DOSR"/>
    <property type="match status" value="1"/>
</dbReference>
<evidence type="ECO:0000256" key="2">
    <source>
        <dbReference type="ARBA" id="ARBA00023125"/>
    </source>
</evidence>
<dbReference type="InterPro" id="IPR000792">
    <property type="entry name" value="Tscrpt_reg_LuxR_C"/>
</dbReference>
<keyword evidence="3" id="KW-0804">Transcription</keyword>
<feature type="region of interest" description="Disordered" evidence="4">
    <location>
        <begin position="1"/>
        <end position="48"/>
    </location>
</feature>
<organism evidence="6 7">
    <name type="scientific">Streptomyces erythrochromogenes</name>
    <dbReference type="NCBI Taxonomy" id="285574"/>
    <lineage>
        <taxon>Bacteria</taxon>
        <taxon>Bacillati</taxon>
        <taxon>Actinomycetota</taxon>
        <taxon>Actinomycetes</taxon>
        <taxon>Kitasatosporales</taxon>
        <taxon>Streptomycetaceae</taxon>
        <taxon>Streptomyces</taxon>
    </lineage>
</organism>
<accession>A0ABZ1QLL0</accession>
<keyword evidence="2" id="KW-0238">DNA-binding</keyword>
<dbReference type="PROSITE" id="PS50043">
    <property type="entry name" value="HTH_LUXR_2"/>
    <property type="match status" value="1"/>
</dbReference>
<dbReference type="Gene3D" id="3.40.50.2300">
    <property type="match status" value="1"/>
</dbReference>
<dbReference type="EMBL" id="CP108036">
    <property type="protein sequence ID" value="WUN82833.1"/>
    <property type="molecule type" value="Genomic_DNA"/>
</dbReference>
<dbReference type="InterPro" id="IPR016032">
    <property type="entry name" value="Sig_transdc_resp-reg_C-effctor"/>
</dbReference>